<evidence type="ECO:0000313" key="2">
    <source>
        <dbReference type="RefSeq" id="XP_045156116.1"/>
    </source>
</evidence>
<gene>
    <name evidence="2" type="primary">LOC101661571</name>
</gene>
<keyword evidence="1" id="KW-1185">Reference proteome</keyword>
<evidence type="ECO:0000313" key="1">
    <source>
        <dbReference type="Proteomes" id="UP000694863"/>
    </source>
</evidence>
<organism evidence="1 2">
    <name type="scientific">Echinops telfairi</name>
    <name type="common">Lesser hedgehog tenrec</name>
    <dbReference type="NCBI Taxonomy" id="9371"/>
    <lineage>
        <taxon>Eukaryota</taxon>
        <taxon>Metazoa</taxon>
        <taxon>Chordata</taxon>
        <taxon>Craniata</taxon>
        <taxon>Vertebrata</taxon>
        <taxon>Euteleostomi</taxon>
        <taxon>Mammalia</taxon>
        <taxon>Eutheria</taxon>
        <taxon>Afrotheria</taxon>
        <taxon>Tenrecidae</taxon>
        <taxon>Tenrecinae</taxon>
        <taxon>Echinops</taxon>
    </lineage>
</organism>
<name>A0AC55DWK2_ECHTE</name>
<sequence length="352" mass="39609">MATTDADSTRAAPDQDHGHRREGDVKEEGMVAGFLTTWSQVSLAFEDVAVDFTPEEWMLLDPSQRTLYREVMLETYRNLASLGWRTQLKTEEPTSKQENFGDNMFKGLPRQALAPAGCPPDEKPHWCAECGRGFLHLSSLRRHARTHSGESPFACQRCGSAFCHQSSLKTHMRTHTGEKPFTCAQCGKRFSTRSYLTVHAQIHAGEKRHACAACGKAFSRSSYLRVHQRTHTGEKRYTCGDCGRVFGHSSNLRRHVRTHTGEKRYRCGRCGKAFVQSSSLVVHSRTHTGEKPYPCPECDRAFIDTSSFRKHIRTHAREKARACGQRGHKRGASEGNLRNAVDMRLPLPLGLP</sequence>
<protein>
    <submittedName>
        <fullName evidence="2">Zinc finger protein 239-like isoform X1</fullName>
    </submittedName>
</protein>
<accession>A0AC55DWK2</accession>
<proteinExistence type="predicted"/>
<reference evidence="2" key="1">
    <citation type="submission" date="2025-08" db="UniProtKB">
        <authorList>
            <consortium name="RefSeq"/>
        </authorList>
    </citation>
    <scope>IDENTIFICATION</scope>
</reference>
<dbReference type="Proteomes" id="UP000694863">
    <property type="component" value="Unplaced"/>
</dbReference>
<dbReference type="RefSeq" id="XP_045156116.1">
    <property type="nucleotide sequence ID" value="XM_045300181.1"/>
</dbReference>